<dbReference type="SUPFAM" id="SSF56300">
    <property type="entry name" value="Metallo-dependent phosphatases"/>
    <property type="match status" value="1"/>
</dbReference>
<dbReference type="Gene3D" id="3.60.21.10">
    <property type="match status" value="1"/>
</dbReference>
<sequence>MKKFAVQQYELNKRKSGLGRGTLRFAFLTDLHNVTVGPDNRDLLAAVGEAKPDAVLCGGDMIVGKPGSPVEPARTLMLQLAERYPVYCATGNHEYRTKIYPETYPGMYEAYQKPLQKAGVIFLENKKAVFKKEDLTAVIYGYDMERRYYDRFRRRKLPVEAVNQALGRPDPENVTMLLAHNPAQMDTYFRWGADVTLCGHYHGGVVRLGEHRGLVSPDFRLFPGDVHGLFRRGGKSVIVSAGLGEHTLPLRICNPRELVVLDIKVS</sequence>
<evidence type="ECO:0000313" key="5">
    <source>
        <dbReference type="Proteomes" id="UP000515860"/>
    </source>
</evidence>
<dbReference type="RefSeq" id="WP_118642702.1">
    <property type="nucleotide sequence ID" value="NZ_CP060635.1"/>
</dbReference>
<dbReference type="Proteomes" id="UP000515860">
    <property type="component" value="Chromosome"/>
</dbReference>
<name>A0A7G9GF98_9FIRM</name>
<dbReference type="AlphaFoldDB" id="A0A7G9GF98"/>
<feature type="domain" description="Calcineurin-like phosphoesterase" evidence="3">
    <location>
        <begin position="23"/>
        <end position="202"/>
    </location>
</feature>
<dbReference type="GO" id="GO:0016020">
    <property type="term" value="C:membrane"/>
    <property type="evidence" value="ECO:0007669"/>
    <property type="project" value="GOC"/>
</dbReference>
<dbReference type="InterPro" id="IPR029052">
    <property type="entry name" value="Metallo-depent_PP-like"/>
</dbReference>
<gene>
    <name evidence="4" type="ORF">H9Q79_04115</name>
</gene>
<proteinExistence type="predicted"/>
<dbReference type="GO" id="GO:0009245">
    <property type="term" value="P:lipid A biosynthetic process"/>
    <property type="evidence" value="ECO:0007669"/>
    <property type="project" value="TreeGrafter"/>
</dbReference>
<evidence type="ECO:0000313" key="4">
    <source>
        <dbReference type="EMBL" id="QNM09480.1"/>
    </source>
</evidence>
<dbReference type="Pfam" id="PF00149">
    <property type="entry name" value="Metallophos"/>
    <property type="match status" value="1"/>
</dbReference>
<reference evidence="4 5" key="1">
    <citation type="submission" date="2020-08" db="EMBL/GenBank/DDBJ databases">
        <authorList>
            <person name="Liu C."/>
            <person name="Sun Q."/>
        </authorList>
    </citation>
    <scope>NUCLEOTIDE SEQUENCE [LARGE SCALE GENOMIC DNA]</scope>
    <source>
        <strain evidence="4 5">NSJ-29</strain>
    </source>
</reference>
<protein>
    <submittedName>
        <fullName evidence="4">Metallophosphoesterase</fullName>
    </submittedName>
</protein>
<evidence type="ECO:0000259" key="3">
    <source>
        <dbReference type="Pfam" id="PF00149"/>
    </source>
</evidence>
<evidence type="ECO:0000256" key="1">
    <source>
        <dbReference type="ARBA" id="ARBA00022723"/>
    </source>
</evidence>
<dbReference type="PANTHER" id="PTHR31302:SF31">
    <property type="entry name" value="PHOSPHODIESTERASE YAEI"/>
    <property type="match status" value="1"/>
</dbReference>
<dbReference type="KEGG" id="whj:H9Q79_04115"/>
<keyword evidence="1" id="KW-0479">Metal-binding</keyword>
<organism evidence="4 5">
    <name type="scientific">Wansuia hejianensis</name>
    <dbReference type="NCBI Taxonomy" id="2763667"/>
    <lineage>
        <taxon>Bacteria</taxon>
        <taxon>Bacillati</taxon>
        <taxon>Bacillota</taxon>
        <taxon>Clostridia</taxon>
        <taxon>Lachnospirales</taxon>
        <taxon>Lachnospiraceae</taxon>
        <taxon>Wansuia</taxon>
    </lineage>
</organism>
<dbReference type="PANTHER" id="PTHR31302">
    <property type="entry name" value="TRANSMEMBRANE PROTEIN WITH METALLOPHOSPHOESTERASE DOMAIN-RELATED"/>
    <property type="match status" value="1"/>
</dbReference>
<dbReference type="GO" id="GO:0008758">
    <property type="term" value="F:UDP-2,3-diacylglucosamine hydrolase activity"/>
    <property type="evidence" value="ECO:0007669"/>
    <property type="project" value="TreeGrafter"/>
</dbReference>
<dbReference type="InterPro" id="IPR004843">
    <property type="entry name" value="Calcineurin-like_PHP"/>
</dbReference>
<keyword evidence="2" id="KW-0378">Hydrolase</keyword>
<keyword evidence="5" id="KW-1185">Reference proteome</keyword>
<dbReference type="EMBL" id="CP060635">
    <property type="protein sequence ID" value="QNM09480.1"/>
    <property type="molecule type" value="Genomic_DNA"/>
</dbReference>
<dbReference type="InterPro" id="IPR051158">
    <property type="entry name" value="Metallophosphoesterase_sf"/>
</dbReference>
<evidence type="ECO:0000256" key="2">
    <source>
        <dbReference type="ARBA" id="ARBA00022801"/>
    </source>
</evidence>
<accession>A0A7G9GF98</accession>
<dbReference type="GO" id="GO:0046872">
    <property type="term" value="F:metal ion binding"/>
    <property type="evidence" value="ECO:0007669"/>
    <property type="project" value="UniProtKB-KW"/>
</dbReference>